<dbReference type="Proteomes" id="UP000262583">
    <property type="component" value="Chromosome"/>
</dbReference>
<sequence length="51" mass="6040">MQSQLFLWDKGEWQFCCTLSWLTSEAQLAYHITQAIKFSYHCVSSISKHTR</sequence>
<evidence type="ECO:0000313" key="2">
    <source>
        <dbReference type="Proteomes" id="UP000262583"/>
    </source>
</evidence>
<gene>
    <name evidence="1" type="ORF">BRCON_0425</name>
</gene>
<proteinExistence type="predicted"/>
<dbReference type="EMBL" id="CP030759">
    <property type="protein sequence ID" value="AXA35202.1"/>
    <property type="molecule type" value="Genomic_DNA"/>
</dbReference>
<evidence type="ECO:0000313" key="1">
    <source>
        <dbReference type="EMBL" id="AXA35202.1"/>
    </source>
</evidence>
<name>A0A2Z4Y399_SUMC1</name>
<dbReference type="AlphaFoldDB" id="A0A2Z4Y399"/>
<reference evidence="1 2" key="1">
    <citation type="submission" date="2018-05" db="EMBL/GenBank/DDBJ databases">
        <title>A metagenomic window into the 2 km-deep terrestrial subsurface aquifer revealed taxonomically and functionally diverse microbial community comprising novel uncultured bacterial lineages.</title>
        <authorList>
            <person name="Kadnikov V.V."/>
            <person name="Mardanov A.V."/>
            <person name="Beletsky A.V."/>
            <person name="Banks D."/>
            <person name="Pimenov N.V."/>
            <person name="Frank Y.A."/>
            <person name="Karnachuk O.V."/>
            <person name="Ravin N.V."/>
        </authorList>
    </citation>
    <scope>NUCLEOTIDE SEQUENCE [LARGE SCALE GENOMIC DNA]</scope>
    <source>
        <strain evidence="1">BY</strain>
    </source>
</reference>
<protein>
    <submittedName>
        <fullName evidence="1">Uncharacterized protein</fullName>
    </submittedName>
</protein>
<accession>A0A2Z4Y399</accession>
<organism evidence="1 2">
    <name type="scientific">Sumerlaea chitinivorans</name>
    <dbReference type="NCBI Taxonomy" id="2250252"/>
    <lineage>
        <taxon>Bacteria</taxon>
        <taxon>Candidatus Sumerlaeota</taxon>
        <taxon>Candidatus Sumerlaeia</taxon>
        <taxon>Candidatus Sumerlaeales</taxon>
        <taxon>Candidatus Sumerlaeaceae</taxon>
        <taxon>Candidatus Sumerlaea</taxon>
    </lineage>
</organism>
<dbReference type="KEGG" id="schv:BRCON_0425"/>